<dbReference type="InterPro" id="IPR003825">
    <property type="entry name" value="Colicin-V_CvpA"/>
</dbReference>
<dbReference type="Proteomes" id="UP001589619">
    <property type="component" value="Unassembled WGS sequence"/>
</dbReference>
<evidence type="ECO:0000256" key="1">
    <source>
        <dbReference type="ARBA" id="ARBA00004141"/>
    </source>
</evidence>
<keyword evidence="2 5" id="KW-0812">Transmembrane</keyword>
<evidence type="ECO:0000256" key="3">
    <source>
        <dbReference type="ARBA" id="ARBA00022989"/>
    </source>
</evidence>
<feature type="transmembrane region" description="Helical" evidence="5">
    <location>
        <begin position="6"/>
        <end position="24"/>
    </location>
</feature>
<dbReference type="PANTHER" id="PTHR37306:SF1">
    <property type="entry name" value="COLICIN V PRODUCTION PROTEIN"/>
    <property type="match status" value="1"/>
</dbReference>
<name>A0ABV5VRI3_9BACL</name>
<evidence type="ECO:0000256" key="2">
    <source>
        <dbReference type="ARBA" id="ARBA00022692"/>
    </source>
</evidence>
<feature type="transmembrane region" description="Helical" evidence="5">
    <location>
        <begin position="31"/>
        <end position="48"/>
    </location>
</feature>
<protein>
    <submittedName>
        <fullName evidence="6">CvpA family protein</fullName>
    </submittedName>
</protein>
<dbReference type="EMBL" id="JBHMAG010000004">
    <property type="protein sequence ID" value="MFB9750885.1"/>
    <property type="molecule type" value="Genomic_DNA"/>
</dbReference>
<dbReference type="PANTHER" id="PTHR37306">
    <property type="entry name" value="COLICIN V PRODUCTION PROTEIN"/>
    <property type="match status" value="1"/>
</dbReference>
<proteinExistence type="predicted"/>
<evidence type="ECO:0000313" key="7">
    <source>
        <dbReference type="Proteomes" id="UP001589619"/>
    </source>
</evidence>
<dbReference type="RefSeq" id="WP_344905302.1">
    <property type="nucleotide sequence ID" value="NZ_BAAAYO010000002.1"/>
</dbReference>
<evidence type="ECO:0000256" key="4">
    <source>
        <dbReference type="ARBA" id="ARBA00023136"/>
    </source>
</evidence>
<feature type="transmembrane region" description="Helical" evidence="5">
    <location>
        <begin position="124"/>
        <end position="146"/>
    </location>
</feature>
<reference evidence="6 7" key="1">
    <citation type="submission" date="2024-09" db="EMBL/GenBank/DDBJ databases">
        <authorList>
            <person name="Sun Q."/>
            <person name="Mori K."/>
        </authorList>
    </citation>
    <scope>NUCLEOTIDE SEQUENCE [LARGE SCALE GENOMIC DNA]</scope>
    <source>
        <strain evidence="6 7">JCM 12520</strain>
    </source>
</reference>
<evidence type="ECO:0000313" key="6">
    <source>
        <dbReference type="EMBL" id="MFB9750885.1"/>
    </source>
</evidence>
<comment type="caution">
    <text evidence="6">The sequence shown here is derived from an EMBL/GenBank/DDBJ whole genome shotgun (WGS) entry which is preliminary data.</text>
</comment>
<accession>A0ABV5VRI3</accession>
<gene>
    <name evidence="6" type="ORF">ACFFNY_04785</name>
</gene>
<sequence length="184" mass="20187">MDHRNILDIVAAVLVVAALAIGYHRGFISQLVSLIGLVAALAAAYWFYDDVAPLVAALLPLDKFAAYDRYAPWLEGLKIDVYAYNAVAFALIFFLAKIGLSLAGRVLHLIAQAPGLKFVNKWSGALLSLVEAVVLFAIAVHVMSVIPSDPLQQTMRSSIAAGYVIEQTPQLTLRLREWWDEGHR</sequence>
<keyword evidence="7" id="KW-1185">Reference proteome</keyword>
<evidence type="ECO:0000256" key="5">
    <source>
        <dbReference type="SAM" id="Phobius"/>
    </source>
</evidence>
<keyword evidence="4 5" id="KW-0472">Membrane</keyword>
<feature type="transmembrane region" description="Helical" evidence="5">
    <location>
        <begin position="82"/>
        <end position="103"/>
    </location>
</feature>
<comment type="subcellular location">
    <subcellularLocation>
        <location evidence="1">Membrane</location>
        <topology evidence="1">Multi-pass membrane protein</topology>
    </subcellularLocation>
</comment>
<organism evidence="6 7">
    <name type="scientific">Paenibacillus hodogayensis</name>
    <dbReference type="NCBI Taxonomy" id="279208"/>
    <lineage>
        <taxon>Bacteria</taxon>
        <taxon>Bacillati</taxon>
        <taxon>Bacillota</taxon>
        <taxon>Bacilli</taxon>
        <taxon>Bacillales</taxon>
        <taxon>Paenibacillaceae</taxon>
        <taxon>Paenibacillus</taxon>
    </lineage>
</organism>
<keyword evidence="3 5" id="KW-1133">Transmembrane helix</keyword>
<dbReference type="Pfam" id="PF02674">
    <property type="entry name" value="Colicin_V"/>
    <property type="match status" value="1"/>
</dbReference>